<dbReference type="InterPro" id="IPR052032">
    <property type="entry name" value="ATP-dep_AA_Ligase"/>
</dbReference>
<dbReference type="SUPFAM" id="SSF56059">
    <property type="entry name" value="Glutathione synthetase ATP-binding domain-like"/>
    <property type="match status" value="1"/>
</dbReference>
<dbReference type="PANTHER" id="PTHR43585">
    <property type="entry name" value="FUMIPYRROLE BIOSYNTHESIS PROTEIN C"/>
    <property type="match status" value="1"/>
</dbReference>
<proteinExistence type="predicted"/>
<keyword evidence="7" id="KW-1185">Reference proteome</keyword>
<protein>
    <submittedName>
        <fullName evidence="6">ATP-grasp domain-containing protein</fullName>
    </submittedName>
</protein>
<feature type="domain" description="ATP-grasp" evidence="5">
    <location>
        <begin position="120"/>
        <end position="316"/>
    </location>
</feature>
<keyword evidence="2 4" id="KW-0547">Nucleotide-binding</keyword>
<dbReference type="PANTHER" id="PTHR43585:SF2">
    <property type="entry name" value="ATP-GRASP ENZYME FSQD"/>
    <property type="match status" value="1"/>
</dbReference>
<dbReference type="Pfam" id="PF13535">
    <property type="entry name" value="ATP-grasp_4"/>
    <property type="match status" value="1"/>
</dbReference>
<dbReference type="EMBL" id="JBHUDX010000062">
    <property type="protein sequence ID" value="MFD1660865.1"/>
    <property type="molecule type" value="Genomic_DNA"/>
</dbReference>
<organism evidence="6 7">
    <name type="scientific">Streptomyces caeni</name>
    <dbReference type="NCBI Taxonomy" id="2307231"/>
    <lineage>
        <taxon>Bacteria</taxon>
        <taxon>Bacillati</taxon>
        <taxon>Actinomycetota</taxon>
        <taxon>Actinomycetes</taxon>
        <taxon>Kitasatosporales</taxon>
        <taxon>Streptomycetaceae</taxon>
        <taxon>Streptomyces</taxon>
    </lineage>
</organism>
<keyword evidence="1" id="KW-0436">Ligase</keyword>
<evidence type="ECO:0000256" key="3">
    <source>
        <dbReference type="ARBA" id="ARBA00022840"/>
    </source>
</evidence>
<dbReference type="Gene3D" id="3.30.1490.20">
    <property type="entry name" value="ATP-grasp fold, A domain"/>
    <property type="match status" value="1"/>
</dbReference>
<dbReference type="InterPro" id="IPR013815">
    <property type="entry name" value="ATP_grasp_subdomain_1"/>
</dbReference>
<evidence type="ECO:0000259" key="5">
    <source>
        <dbReference type="PROSITE" id="PS50975"/>
    </source>
</evidence>
<dbReference type="Proteomes" id="UP001597261">
    <property type="component" value="Unassembled WGS sequence"/>
</dbReference>
<accession>A0ABW4IY25</accession>
<evidence type="ECO:0000313" key="6">
    <source>
        <dbReference type="EMBL" id="MFD1660865.1"/>
    </source>
</evidence>
<dbReference type="PROSITE" id="PS50975">
    <property type="entry name" value="ATP_GRASP"/>
    <property type="match status" value="1"/>
</dbReference>
<dbReference type="RefSeq" id="WP_381085693.1">
    <property type="nucleotide sequence ID" value="NZ_JBHUDX010000062.1"/>
</dbReference>
<sequence length="417" mass="45671">MTRSLSGTPAVVLMDPFGPNTGFKPQVDERGMAVISVYTMPPGHVRTRWPDHAVGDTVSIYAAELGEIRARLAELGADIRAVVPTSDASVDKADTLAEEFALPGNGARRALARRDKSVMRETAALAGVRIPRYVQVEDVSEIAGATRQVGFPAFVKPTTGGGSHGVRLLSRPQDAEDLSALHRTDHFGQPVEAWLVEQYVRGRELGVNAFSHDGLHHVVDVWEYRQPDSRDYSFPYWEWAQISPDDPDWQTATDYVREVLDAFGVRIGPSHTEIKISAGDAYLIEVGARLPAYPMIDAFLAHSDLDPHRQTLACRLGEAPKIASAPVRFDSFCGANAIRNDGPAGRLVEIRGLDTVERLPGVDKLVVSYRTGDLVPTTDSIRTIPVMVSVSAPNREELVQRLATVRDTVELVIEPVR</sequence>
<gene>
    <name evidence="6" type="ORF">ACFSL4_22335</name>
</gene>
<reference evidence="7" key="1">
    <citation type="journal article" date="2019" name="Int. J. Syst. Evol. Microbiol.">
        <title>The Global Catalogue of Microorganisms (GCM) 10K type strain sequencing project: providing services to taxonomists for standard genome sequencing and annotation.</title>
        <authorList>
            <consortium name="The Broad Institute Genomics Platform"/>
            <consortium name="The Broad Institute Genome Sequencing Center for Infectious Disease"/>
            <person name="Wu L."/>
            <person name="Ma J."/>
        </authorList>
    </citation>
    <scope>NUCLEOTIDE SEQUENCE [LARGE SCALE GENOMIC DNA]</scope>
    <source>
        <strain evidence="7">CGMCC 1.12470</strain>
    </source>
</reference>
<evidence type="ECO:0000313" key="7">
    <source>
        <dbReference type="Proteomes" id="UP001597261"/>
    </source>
</evidence>
<evidence type="ECO:0000256" key="1">
    <source>
        <dbReference type="ARBA" id="ARBA00022598"/>
    </source>
</evidence>
<dbReference type="Gene3D" id="3.30.470.20">
    <property type="entry name" value="ATP-grasp fold, B domain"/>
    <property type="match status" value="1"/>
</dbReference>
<keyword evidence="3 4" id="KW-0067">ATP-binding</keyword>
<dbReference type="InterPro" id="IPR040570">
    <property type="entry name" value="LAL_C2"/>
</dbReference>
<evidence type="ECO:0000256" key="4">
    <source>
        <dbReference type="PROSITE-ProRule" id="PRU00409"/>
    </source>
</evidence>
<dbReference type="InterPro" id="IPR011761">
    <property type="entry name" value="ATP-grasp"/>
</dbReference>
<dbReference type="Pfam" id="PF18603">
    <property type="entry name" value="LAL_C2"/>
    <property type="match status" value="1"/>
</dbReference>
<evidence type="ECO:0000256" key="2">
    <source>
        <dbReference type="ARBA" id="ARBA00022741"/>
    </source>
</evidence>
<name>A0ABW4IY25_9ACTN</name>
<dbReference type="Gene3D" id="3.40.50.20">
    <property type="match status" value="1"/>
</dbReference>
<comment type="caution">
    <text evidence="6">The sequence shown here is derived from an EMBL/GenBank/DDBJ whole genome shotgun (WGS) entry which is preliminary data.</text>
</comment>